<gene>
    <name evidence="3" type="primary">LOC103699485</name>
</gene>
<sequence length="439" mass="50207">MSRYPNSGLEQLRQSLAYKCMKMAKFDEFEPTTIHFATYQKAGESTNWKKCLPLKAAIVYHCITGEHVKEETKDGEPVKGKAQELLENITKECVSRINKAASEAKTKGSTDRTSITVEDDAQVMDGIFLVVGFLAELKKHLDNGNREEAVSYYNLTPSESQIIVKDIIKIENQLPLELIKDIVNNVEDAIKAVETPQQQTFGYKLSFKKIALHDIINQFCWYYSPFHRKEPRNIGDVLEKGKPEYLLQCLHFSLKGDKTNGATTGQVRRSPSARQLKRSGVRLEATSEATIDVLFSRPKLQMPALVYDFKLETVVTNLLGWECWPEKQQKPMTRYLQFTTELVGDLSDVQVMKKFGLIRGRWKNLQEVLDLMKRIDRSASYPSVYIALDKQIGEVLQYHDERMKSFFVRNRPTVVWLSSFAAASAIATVIYASRRRRQG</sequence>
<evidence type="ECO:0000313" key="3">
    <source>
        <dbReference type="RefSeq" id="XP_038984968.1"/>
    </source>
</evidence>
<reference evidence="2" key="1">
    <citation type="journal article" date="2019" name="Nat. Commun.">
        <title>Genome-wide association mapping of date palm fruit traits.</title>
        <authorList>
            <person name="Hazzouri K.M."/>
            <person name="Gros-Balthazard M."/>
            <person name="Flowers J.M."/>
            <person name="Copetti D."/>
            <person name="Lemansour A."/>
            <person name="Lebrun M."/>
            <person name="Masmoudi K."/>
            <person name="Ferrand S."/>
            <person name="Dhar M.I."/>
            <person name="Fresquez Z.A."/>
            <person name="Rosas U."/>
            <person name="Zhang J."/>
            <person name="Talag J."/>
            <person name="Lee S."/>
            <person name="Kudrna D."/>
            <person name="Powell R.F."/>
            <person name="Leitch I.J."/>
            <person name="Krueger R.R."/>
            <person name="Wing R.A."/>
            <person name="Amiri K.M.A."/>
            <person name="Purugganan M.D."/>
        </authorList>
    </citation>
    <scope>NUCLEOTIDE SEQUENCE [LARGE SCALE GENOMIC DNA]</scope>
    <source>
        <strain evidence="2">cv. Khalas</strain>
    </source>
</reference>
<dbReference type="PANTHER" id="PTHR31549">
    <property type="entry name" value="PROTEIN, PUTATIVE (DUF247)-RELATED-RELATED"/>
    <property type="match status" value="1"/>
</dbReference>
<reference evidence="3" key="2">
    <citation type="submission" date="2025-08" db="UniProtKB">
        <authorList>
            <consortium name="RefSeq"/>
        </authorList>
    </citation>
    <scope>IDENTIFICATION</scope>
    <source>
        <tissue evidence="3">Young leaves</tissue>
    </source>
</reference>
<dbReference type="AlphaFoldDB" id="A0A8B9ALQ6"/>
<proteinExistence type="predicted"/>
<dbReference type="RefSeq" id="XP_038984968.1">
    <property type="nucleotide sequence ID" value="XM_039129040.1"/>
</dbReference>
<keyword evidence="1" id="KW-0472">Membrane</keyword>
<keyword evidence="2" id="KW-1185">Reference proteome</keyword>
<accession>A0A8B9ALQ6</accession>
<keyword evidence="1" id="KW-1133">Transmembrane helix</keyword>
<evidence type="ECO:0000256" key="1">
    <source>
        <dbReference type="SAM" id="Phobius"/>
    </source>
</evidence>
<dbReference type="OrthoDB" id="781027at2759"/>
<dbReference type="Proteomes" id="UP000228380">
    <property type="component" value="Chromosome 8"/>
</dbReference>
<dbReference type="InterPro" id="IPR004158">
    <property type="entry name" value="DUF247_pln"/>
</dbReference>
<dbReference type="Pfam" id="PF03140">
    <property type="entry name" value="DUF247"/>
    <property type="match status" value="1"/>
</dbReference>
<dbReference type="PANTHER" id="PTHR31549:SF24">
    <property type="entry name" value="OS06G0160600 PROTEIN"/>
    <property type="match status" value="1"/>
</dbReference>
<name>A0A8B9ALQ6_PHODC</name>
<feature type="transmembrane region" description="Helical" evidence="1">
    <location>
        <begin position="414"/>
        <end position="433"/>
    </location>
</feature>
<dbReference type="GeneID" id="103699485"/>
<keyword evidence="1" id="KW-0812">Transmembrane</keyword>
<dbReference type="KEGG" id="pda:103699485"/>
<protein>
    <submittedName>
        <fullName evidence="3">Uncharacterized protein LOC103699485</fullName>
    </submittedName>
</protein>
<organism evidence="2 3">
    <name type="scientific">Phoenix dactylifera</name>
    <name type="common">Date palm</name>
    <dbReference type="NCBI Taxonomy" id="42345"/>
    <lineage>
        <taxon>Eukaryota</taxon>
        <taxon>Viridiplantae</taxon>
        <taxon>Streptophyta</taxon>
        <taxon>Embryophyta</taxon>
        <taxon>Tracheophyta</taxon>
        <taxon>Spermatophyta</taxon>
        <taxon>Magnoliopsida</taxon>
        <taxon>Liliopsida</taxon>
        <taxon>Arecaceae</taxon>
        <taxon>Coryphoideae</taxon>
        <taxon>Phoeniceae</taxon>
        <taxon>Phoenix</taxon>
    </lineage>
</organism>
<evidence type="ECO:0000313" key="2">
    <source>
        <dbReference type="Proteomes" id="UP000228380"/>
    </source>
</evidence>